<sequence>MHEFICGVSAFRLLRTPPQILALYPPLPDISTRVGKLAIARNPEALGGLGIPIHVLVTQRKYLRYSSSVKMHLWSQELPLGSFFENDLEITLSSPLFTLLTMAPHVSVTHLAMAMYELCGSFSVYRPAPETQARLDAIRNTRLSRDMWQQVRDAHGNGTSLWKRPPLITVHELQHYAEHIYGLRGSKQFRQAAQMVTGQTASPLEAQASMLLGASRRLGGAGLTPFENNHLVRLGRKARRLAGRQHCYCDLFFPGCKGGQALDVECHGHLAHDSAEQGGLDANRTLALQSMGIDVIFLTYEQLIDEERRHAAIDHIARRAGFRPQPKTEALMQKERALCEELFIDWETLGS</sequence>
<protein>
    <recommendedName>
        <fullName evidence="3">DUF559 domain-containing protein</fullName>
    </recommendedName>
</protein>
<evidence type="ECO:0008006" key="3">
    <source>
        <dbReference type="Google" id="ProtNLM"/>
    </source>
</evidence>
<keyword evidence="2" id="KW-1185">Reference proteome</keyword>
<dbReference type="Proteomes" id="UP000470010">
    <property type="component" value="Unassembled WGS sequence"/>
</dbReference>
<evidence type="ECO:0000313" key="2">
    <source>
        <dbReference type="Proteomes" id="UP000470010"/>
    </source>
</evidence>
<comment type="caution">
    <text evidence="1">The sequence shown here is derived from an EMBL/GenBank/DDBJ whole genome shotgun (WGS) entry which is preliminary data.</text>
</comment>
<accession>A0A7K0G5X5</accession>
<evidence type="ECO:0000313" key="1">
    <source>
        <dbReference type="EMBL" id="MRX79207.1"/>
    </source>
</evidence>
<reference evidence="2" key="1">
    <citation type="submission" date="2019-08" db="EMBL/GenBank/DDBJ databases">
        <title>Arthrobacter sp. nov., isolated from plateau pika and Tibetan wild ass.</title>
        <authorList>
            <person name="Ge Y."/>
        </authorList>
    </citation>
    <scope>NUCLEOTIDE SEQUENCE [LARGE SCALE GENOMIC DNA]</scope>
    <source>
        <strain evidence="2">HF-1365</strain>
    </source>
</reference>
<organism evidence="1 2">
    <name type="scientific">Enorma shizhengliae</name>
    <dbReference type="NCBI Taxonomy" id="2606615"/>
    <lineage>
        <taxon>Bacteria</taxon>
        <taxon>Bacillati</taxon>
        <taxon>Actinomycetota</taxon>
        <taxon>Coriobacteriia</taxon>
        <taxon>Coriobacteriales</taxon>
        <taxon>Coriobacteriaceae</taxon>
        <taxon>Enorma</taxon>
    </lineage>
</organism>
<proteinExistence type="predicted"/>
<name>A0A7K0G5X5_9ACTN</name>
<dbReference type="EMBL" id="VTFZ01000001">
    <property type="protein sequence ID" value="MRX79207.1"/>
    <property type="molecule type" value="Genomic_DNA"/>
</dbReference>
<dbReference type="RefSeq" id="WP_144687324.1">
    <property type="nucleotide sequence ID" value="NZ_VLLQ01000001.1"/>
</dbReference>
<dbReference type="AlphaFoldDB" id="A0A7K0G5X5"/>
<gene>
    <name evidence="1" type="ORF">GJE22_01065</name>
</gene>